<organism evidence="4 5">
    <name type="scientific">Catalinimonas alkaloidigena</name>
    <dbReference type="NCBI Taxonomy" id="1075417"/>
    <lineage>
        <taxon>Bacteria</taxon>
        <taxon>Pseudomonadati</taxon>
        <taxon>Bacteroidota</taxon>
        <taxon>Cytophagia</taxon>
        <taxon>Cytophagales</taxon>
        <taxon>Catalimonadaceae</taxon>
        <taxon>Catalinimonas</taxon>
    </lineage>
</organism>
<dbReference type="EMBL" id="FNFO01000012">
    <property type="protein sequence ID" value="SDM34950.1"/>
    <property type="molecule type" value="Genomic_DNA"/>
</dbReference>
<evidence type="ECO:0000256" key="1">
    <source>
        <dbReference type="PROSITE-ProRule" id="PRU00285"/>
    </source>
</evidence>
<feature type="domain" description="SHSP" evidence="3">
    <location>
        <begin position="33"/>
        <end position="147"/>
    </location>
</feature>
<keyword evidence="5" id="KW-1185">Reference proteome</keyword>
<sequence>MSLVRFKPYSPAATFNSVLENFFGDDASNLFNRDYSATLPAVNVQEHAEAFTVEVAAPGLKKENFKINVNHELLTISSQFEDTKEEKEEGKYTRREFNYSAFQRSFTLPKSVDGEKIQAKYEDGVLRISLPKREEAKVKPNREIQIS</sequence>
<dbReference type="PROSITE" id="PS01031">
    <property type="entry name" value="SHSP"/>
    <property type="match status" value="1"/>
</dbReference>
<dbReference type="InterPro" id="IPR002068">
    <property type="entry name" value="A-crystallin/Hsp20_dom"/>
</dbReference>
<dbReference type="SUPFAM" id="SSF49764">
    <property type="entry name" value="HSP20-like chaperones"/>
    <property type="match status" value="1"/>
</dbReference>
<dbReference type="InterPro" id="IPR031107">
    <property type="entry name" value="Small_HSP"/>
</dbReference>
<dbReference type="PANTHER" id="PTHR11527">
    <property type="entry name" value="HEAT-SHOCK PROTEIN 20 FAMILY MEMBER"/>
    <property type="match status" value="1"/>
</dbReference>
<evidence type="ECO:0000313" key="5">
    <source>
        <dbReference type="Proteomes" id="UP000198510"/>
    </source>
</evidence>
<dbReference type="Pfam" id="PF00011">
    <property type="entry name" value="HSP20"/>
    <property type="match status" value="1"/>
</dbReference>
<name>A0A1G9SI12_9BACT</name>
<dbReference type="AlphaFoldDB" id="A0A1G9SI12"/>
<dbReference type="OrthoDB" id="9814487at2"/>
<dbReference type="Proteomes" id="UP000198510">
    <property type="component" value="Unassembled WGS sequence"/>
</dbReference>
<reference evidence="4 5" key="1">
    <citation type="submission" date="2016-10" db="EMBL/GenBank/DDBJ databases">
        <authorList>
            <person name="de Groot N.N."/>
        </authorList>
    </citation>
    <scope>NUCLEOTIDE SEQUENCE [LARGE SCALE GENOMIC DNA]</scope>
    <source>
        <strain evidence="4 5">DSM 25186</strain>
    </source>
</reference>
<evidence type="ECO:0000313" key="4">
    <source>
        <dbReference type="EMBL" id="SDM34950.1"/>
    </source>
</evidence>
<protein>
    <submittedName>
        <fullName evidence="4">HSP20 family protein</fullName>
    </submittedName>
</protein>
<dbReference type="STRING" id="1075417.SAMN05421823_112168"/>
<comment type="similarity">
    <text evidence="1 2">Belongs to the small heat shock protein (HSP20) family.</text>
</comment>
<dbReference type="CDD" id="cd06464">
    <property type="entry name" value="ACD_sHsps-like"/>
    <property type="match status" value="1"/>
</dbReference>
<proteinExistence type="inferred from homology"/>
<evidence type="ECO:0000259" key="3">
    <source>
        <dbReference type="PROSITE" id="PS01031"/>
    </source>
</evidence>
<gene>
    <name evidence="4" type="ORF">SAMN05421823_112168</name>
</gene>
<dbReference type="RefSeq" id="WP_089687266.1">
    <property type="nucleotide sequence ID" value="NZ_FNFO01000012.1"/>
</dbReference>
<dbReference type="Gene3D" id="2.60.40.790">
    <property type="match status" value="1"/>
</dbReference>
<accession>A0A1G9SI12</accession>
<dbReference type="InterPro" id="IPR008978">
    <property type="entry name" value="HSP20-like_chaperone"/>
</dbReference>
<evidence type="ECO:0000256" key="2">
    <source>
        <dbReference type="RuleBase" id="RU003616"/>
    </source>
</evidence>